<dbReference type="InterPro" id="IPR003423">
    <property type="entry name" value="OMP_efflux"/>
</dbReference>
<dbReference type="AlphaFoldDB" id="A0A1H4DN68"/>
<accession>A0A1H4DN68</accession>
<evidence type="ECO:0000256" key="2">
    <source>
        <dbReference type="SAM" id="SignalP"/>
    </source>
</evidence>
<feature type="signal peptide" evidence="2">
    <location>
        <begin position="1"/>
        <end position="20"/>
    </location>
</feature>
<dbReference type="RefSeq" id="WP_081353007.1">
    <property type="nucleotide sequence ID" value="NZ_FNRF01000004.1"/>
</dbReference>
<reference evidence="3 4" key="1">
    <citation type="submission" date="2016-10" db="EMBL/GenBank/DDBJ databases">
        <authorList>
            <person name="de Groot N.N."/>
        </authorList>
    </citation>
    <scope>NUCLEOTIDE SEQUENCE [LARGE SCALE GENOMIC DNA]</scope>
    <source>
        <strain evidence="3 4">D31d</strain>
    </source>
</reference>
<dbReference type="EMBL" id="FNRF01000004">
    <property type="protein sequence ID" value="SEA73642.1"/>
    <property type="molecule type" value="Genomic_DNA"/>
</dbReference>
<feature type="chain" id="PRO_5010267352" evidence="2">
    <location>
        <begin position="21"/>
        <end position="427"/>
    </location>
</feature>
<dbReference type="GO" id="GO:0015562">
    <property type="term" value="F:efflux transmembrane transporter activity"/>
    <property type="evidence" value="ECO:0007669"/>
    <property type="project" value="InterPro"/>
</dbReference>
<name>A0A1H4DN68_XYLRU</name>
<dbReference type="PANTHER" id="PTHR30203:SF33">
    <property type="entry name" value="BLR4455 PROTEIN"/>
    <property type="match status" value="1"/>
</dbReference>
<proteinExistence type="inferred from homology"/>
<dbReference type="Gene3D" id="2.20.200.10">
    <property type="entry name" value="Outer membrane efflux proteins (OEP)"/>
    <property type="match status" value="1"/>
</dbReference>
<dbReference type="InterPro" id="IPR010131">
    <property type="entry name" value="MdtP/NodT-like"/>
</dbReference>
<evidence type="ECO:0000313" key="3">
    <source>
        <dbReference type="EMBL" id="SEA73642.1"/>
    </source>
</evidence>
<dbReference type="Gene3D" id="1.20.1600.10">
    <property type="entry name" value="Outer membrane efflux proteins (OEP)"/>
    <property type="match status" value="1"/>
</dbReference>
<keyword evidence="2" id="KW-0732">Signal</keyword>
<sequence>MKTLFSFIFVMLLGALPVSGQSLQQLFPDAALSAMINEALAANSDVRTARLNVVQAQAQLSSAKLAYLPAIALAPQGTLSKYQHQSATKDYSLPLTMSWEVNLAGGFTHEKNAQKAQWMSAESQLQYAQVQLVAAVANAYYTLVMLDRQLAITKESVKNQQANLDAIRALKEVGDQNELAVSQAQASLQSTIASESDLQLQVEKAENSLCLLLNRQPGSLQRSSWGDVKGISLNASLPVDIQQLAQRPDVLAAEYQLRAAFSNVKVARSAFYPSLSISANAGWTNNVGQIVNPAQFLLNAVGSLTQPLFQKGKLRANLKVAKAQREQAQIAFEKALLTAGGEVKDALAECQQSLAKQQARQTQVDTSRKAYETSIDLMTYSSDVTYLDVLTAQSSYLNAQLEQTADWLQYQQGLINLYKATCSGVEN</sequence>
<evidence type="ECO:0000313" key="4">
    <source>
        <dbReference type="Proteomes" id="UP000182257"/>
    </source>
</evidence>
<dbReference type="Proteomes" id="UP000182257">
    <property type="component" value="Unassembled WGS sequence"/>
</dbReference>
<keyword evidence="3" id="KW-0449">Lipoprotein</keyword>
<dbReference type="Pfam" id="PF02321">
    <property type="entry name" value="OEP"/>
    <property type="match status" value="2"/>
</dbReference>
<dbReference type="OrthoDB" id="9770517at2"/>
<evidence type="ECO:0000256" key="1">
    <source>
        <dbReference type="ARBA" id="ARBA00007613"/>
    </source>
</evidence>
<protein>
    <submittedName>
        <fullName evidence="3">Efflux transporter, outer membrane factor (OMF) lipoprotein, NodT family</fullName>
    </submittedName>
</protein>
<gene>
    <name evidence="3" type="ORF">SAMN05216462_2403</name>
</gene>
<comment type="similarity">
    <text evidence="1">Belongs to the outer membrane factor (OMF) (TC 1.B.17) family.</text>
</comment>
<organism evidence="3 4">
    <name type="scientific">Xylanibacter ruminicola</name>
    <name type="common">Prevotella ruminicola</name>
    <dbReference type="NCBI Taxonomy" id="839"/>
    <lineage>
        <taxon>Bacteria</taxon>
        <taxon>Pseudomonadati</taxon>
        <taxon>Bacteroidota</taxon>
        <taxon>Bacteroidia</taxon>
        <taxon>Bacteroidales</taxon>
        <taxon>Prevotellaceae</taxon>
        <taxon>Xylanibacter</taxon>
    </lineage>
</organism>
<dbReference type="SUPFAM" id="SSF56954">
    <property type="entry name" value="Outer membrane efflux proteins (OEP)"/>
    <property type="match status" value="1"/>
</dbReference>
<dbReference type="PANTHER" id="PTHR30203">
    <property type="entry name" value="OUTER MEMBRANE CATION EFFLUX PROTEIN"/>
    <property type="match status" value="1"/>
</dbReference>